<protein>
    <submittedName>
        <fullName evidence="1">Uncharacterized protein</fullName>
    </submittedName>
</protein>
<gene>
    <name evidence="1" type="ORF">PAN31108_04918</name>
</gene>
<keyword evidence="2" id="KW-1185">Reference proteome</keyword>
<evidence type="ECO:0000313" key="1">
    <source>
        <dbReference type="EMBL" id="VVE54245.1"/>
    </source>
</evidence>
<reference evidence="1 2" key="1">
    <citation type="submission" date="2019-08" db="EMBL/GenBank/DDBJ databases">
        <authorList>
            <person name="Peeters C."/>
        </authorList>
    </citation>
    <scope>NUCLEOTIDE SEQUENCE [LARGE SCALE GENOMIC DNA]</scope>
    <source>
        <strain evidence="1 2">LMG 31108</strain>
    </source>
</reference>
<dbReference type="AlphaFoldDB" id="A0A5E4Z0X2"/>
<dbReference type="EMBL" id="CABPSB010000029">
    <property type="protein sequence ID" value="VVE54245.1"/>
    <property type="molecule type" value="Genomic_DNA"/>
</dbReference>
<dbReference type="RefSeq" id="WP_150671373.1">
    <property type="nucleotide sequence ID" value="NZ_CABPSB010000029.1"/>
</dbReference>
<name>A0A5E4Z0X2_9BURK</name>
<proteinExistence type="predicted"/>
<dbReference type="OrthoDB" id="8943559at2"/>
<evidence type="ECO:0000313" key="2">
    <source>
        <dbReference type="Proteomes" id="UP000406256"/>
    </source>
</evidence>
<sequence>MEVEEGVIDAVDESRGRFVVHFASGSYAVFEMFRQPGQEKGAARIAVGETVRAAAASTGKIVVLNMSRKVPLLVNGLSGPQSRNECLRAMAE</sequence>
<organism evidence="1 2">
    <name type="scientific">Pandoraea anhela</name>
    <dbReference type="NCBI Taxonomy" id="2508295"/>
    <lineage>
        <taxon>Bacteria</taxon>
        <taxon>Pseudomonadati</taxon>
        <taxon>Pseudomonadota</taxon>
        <taxon>Betaproteobacteria</taxon>
        <taxon>Burkholderiales</taxon>
        <taxon>Burkholderiaceae</taxon>
        <taxon>Pandoraea</taxon>
    </lineage>
</organism>
<accession>A0A5E4Z0X2</accession>
<dbReference type="Proteomes" id="UP000406256">
    <property type="component" value="Unassembled WGS sequence"/>
</dbReference>